<dbReference type="InterPro" id="IPR015443">
    <property type="entry name" value="Aldose_1-epimerase"/>
</dbReference>
<evidence type="ECO:0000256" key="8">
    <source>
        <dbReference type="PIRNR" id="PIRNR005096"/>
    </source>
</evidence>
<dbReference type="InterPro" id="IPR014718">
    <property type="entry name" value="GH-type_carb-bd"/>
</dbReference>
<evidence type="ECO:0000313" key="9">
    <source>
        <dbReference type="EMBL" id="MDQ0228939.1"/>
    </source>
</evidence>
<organism evidence="9 10">
    <name type="scientific">Metabacillus malikii</name>
    <dbReference type="NCBI Taxonomy" id="1504265"/>
    <lineage>
        <taxon>Bacteria</taxon>
        <taxon>Bacillati</taxon>
        <taxon>Bacillota</taxon>
        <taxon>Bacilli</taxon>
        <taxon>Bacillales</taxon>
        <taxon>Bacillaceae</taxon>
        <taxon>Metabacillus</taxon>
    </lineage>
</organism>
<dbReference type="EMBL" id="JAUSUD010000001">
    <property type="protein sequence ID" value="MDQ0228939.1"/>
    <property type="molecule type" value="Genomic_DNA"/>
</dbReference>
<dbReference type="EC" id="5.1.3.3" evidence="4 8"/>
<evidence type="ECO:0000256" key="4">
    <source>
        <dbReference type="ARBA" id="ARBA00013185"/>
    </source>
</evidence>
<protein>
    <recommendedName>
        <fullName evidence="5 8">Aldose 1-epimerase</fullName>
        <ecNumber evidence="4 8">5.1.3.3</ecNumber>
    </recommendedName>
</protein>
<evidence type="ECO:0000256" key="1">
    <source>
        <dbReference type="ARBA" id="ARBA00001614"/>
    </source>
</evidence>
<keyword evidence="10" id="KW-1185">Reference proteome</keyword>
<comment type="caution">
    <text evidence="9">The sequence shown here is derived from an EMBL/GenBank/DDBJ whole genome shotgun (WGS) entry which is preliminary data.</text>
</comment>
<gene>
    <name evidence="9" type="ORF">J2S19_000189</name>
</gene>
<comment type="pathway">
    <text evidence="2 8">Carbohydrate metabolism; hexose metabolism.</text>
</comment>
<reference evidence="9 10" key="1">
    <citation type="submission" date="2023-07" db="EMBL/GenBank/DDBJ databases">
        <title>Genomic Encyclopedia of Type Strains, Phase IV (KMG-IV): sequencing the most valuable type-strain genomes for metagenomic binning, comparative biology and taxonomic classification.</title>
        <authorList>
            <person name="Goeker M."/>
        </authorList>
    </citation>
    <scope>NUCLEOTIDE SEQUENCE [LARGE SCALE GENOMIC DNA]</scope>
    <source>
        <strain evidence="9 10">DSM 29005</strain>
    </source>
</reference>
<dbReference type="PIRSF" id="PIRSF005096">
    <property type="entry name" value="GALM"/>
    <property type="match status" value="1"/>
</dbReference>
<comment type="catalytic activity">
    <reaction evidence="1 8">
        <text>alpha-D-glucose = beta-D-glucose</text>
        <dbReference type="Rhea" id="RHEA:10264"/>
        <dbReference type="ChEBI" id="CHEBI:15903"/>
        <dbReference type="ChEBI" id="CHEBI:17925"/>
        <dbReference type="EC" id="5.1.3.3"/>
    </reaction>
</comment>
<keyword evidence="6 8" id="KW-0413">Isomerase</keyword>
<evidence type="ECO:0000256" key="5">
    <source>
        <dbReference type="ARBA" id="ARBA00014165"/>
    </source>
</evidence>
<dbReference type="InterPro" id="IPR047215">
    <property type="entry name" value="Galactose_mutarotase-like"/>
</dbReference>
<dbReference type="RefSeq" id="WP_307335795.1">
    <property type="nucleotide sequence ID" value="NZ_JAUSUD010000001.1"/>
</dbReference>
<proteinExistence type="inferred from homology"/>
<name>A0ABT9Z9K5_9BACI</name>
<evidence type="ECO:0000256" key="3">
    <source>
        <dbReference type="ARBA" id="ARBA00006206"/>
    </source>
</evidence>
<evidence type="ECO:0000256" key="7">
    <source>
        <dbReference type="ARBA" id="ARBA00023277"/>
    </source>
</evidence>
<dbReference type="NCBIfam" id="NF008277">
    <property type="entry name" value="PRK11055.1"/>
    <property type="match status" value="1"/>
</dbReference>
<dbReference type="PROSITE" id="PS00545">
    <property type="entry name" value="ALDOSE_1_EPIMERASE"/>
    <property type="match status" value="1"/>
</dbReference>
<evidence type="ECO:0000313" key="10">
    <source>
        <dbReference type="Proteomes" id="UP001234495"/>
    </source>
</evidence>
<sequence>MKIVSGEFGQYQGEKVYSYKLENNQGMSITCITLGCIITEINTANQNGEFENVVLGFDDVDSYIEKSPYFGAVIGRVAGRIDKGEFDLNGETYTLPQNENTNHLHGGPEGFDRQLWQASTFEKEDEVGIEFSYRSKAGEAGYPGNLNVRVTYILNNQNEIVVHYFATTDKDTLVNLTNHTYFNLSGNVKQDILSHELTLKSQKVLELNESFIPTGKFLDVANTPFDFRDGKKINDAVSSNDPQIKLVGQGVDHPFLLDENHNEEICLSDEESGRKLIIETDEQSVVVYTSNMLDDSFTIRDVQSSKYLGICLETQGLPDSIHHPEFSPCILKAGDEYKTTTIYKFTTK</sequence>
<dbReference type="InterPro" id="IPR008183">
    <property type="entry name" value="Aldose_1/G6P_1-epimerase"/>
</dbReference>
<dbReference type="Proteomes" id="UP001234495">
    <property type="component" value="Unassembled WGS sequence"/>
</dbReference>
<dbReference type="Gene3D" id="2.70.98.10">
    <property type="match status" value="1"/>
</dbReference>
<accession>A0ABT9Z9K5</accession>
<dbReference type="Pfam" id="PF01263">
    <property type="entry name" value="Aldose_epim"/>
    <property type="match status" value="1"/>
</dbReference>
<dbReference type="InterPro" id="IPR011013">
    <property type="entry name" value="Gal_mutarotase_sf_dom"/>
</dbReference>
<dbReference type="SUPFAM" id="SSF74650">
    <property type="entry name" value="Galactose mutarotase-like"/>
    <property type="match status" value="1"/>
</dbReference>
<evidence type="ECO:0000256" key="2">
    <source>
        <dbReference type="ARBA" id="ARBA00005028"/>
    </source>
</evidence>
<dbReference type="PANTHER" id="PTHR10091:SF0">
    <property type="entry name" value="GALACTOSE MUTAROTASE"/>
    <property type="match status" value="1"/>
</dbReference>
<comment type="similarity">
    <text evidence="3 8">Belongs to the aldose epimerase family.</text>
</comment>
<dbReference type="InterPro" id="IPR018052">
    <property type="entry name" value="Ald1_epimerase_CS"/>
</dbReference>
<dbReference type="PANTHER" id="PTHR10091">
    <property type="entry name" value="ALDOSE-1-EPIMERASE"/>
    <property type="match status" value="1"/>
</dbReference>
<dbReference type="CDD" id="cd09019">
    <property type="entry name" value="galactose_mutarotase_like"/>
    <property type="match status" value="1"/>
</dbReference>
<keyword evidence="7 8" id="KW-0119">Carbohydrate metabolism</keyword>
<dbReference type="GO" id="GO:0004034">
    <property type="term" value="F:aldose 1-epimerase activity"/>
    <property type="evidence" value="ECO:0007669"/>
    <property type="project" value="UniProtKB-EC"/>
</dbReference>
<evidence type="ECO:0000256" key="6">
    <source>
        <dbReference type="ARBA" id="ARBA00023235"/>
    </source>
</evidence>